<keyword evidence="2" id="KW-0732">Signal</keyword>
<feature type="chain" id="PRO_5029806334" evidence="2">
    <location>
        <begin position="20"/>
        <end position="291"/>
    </location>
</feature>
<reference evidence="3 4" key="1">
    <citation type="submission" date="2020-04" db="EMBL/GenBank/DDBJ databases">
        <title>Perkinsus olseni comparative genomics.</title>
        <authorList>
            <person name="Bogema D.R."/>
        </authorList>
    </citation>
    <scope>NUCLEOTIDE SEQUENCE [LARGE SCALE GENOMIC DNA]</scope>
    <source>
        <strain evidence="3">ATCC PRA-31</strain>
    </source>
</reference>
<feature type="compositionally biased region" description="Low complexity" evidence="1">
    <location>
        <begin position="46"/>
        <end position="57"/>
    </location>
</feature>
<organism evidence="3 4">
    <name type="scientific">Perkinsus olseni</name>
    <name type="common">Perkinsus atlanticus</name>
    <dbReference type="NCBI Taxonomy" id="32597"/>
    <lineage>
        <taxon>Eukaryota</taxon>
        <taxon>Sar</taxon>
        <taxon>Alveolata</taxon>
        <taxon>Perkinsozoa</taxon>
        <taxon>Perkinsea</taxon>
        <taxon>Perkinsida</taxon>
        <taxon>Perkinsidae</taxon>
        <taxon>Perkinsus</taxon>
    </lineage>
</organism>
<protein>
    <submittedName>
        <fullName evidence="3">Uncharacterized protein</fullName>
    </submittedName>
</protein>
<dbReference type="EMBL" id="JABANN010002006">
    <property type="protein sequence ID" value="KAF4648391.1"/>
    <property type="molecule type" value="Genomic_DNA"/>
</dbReference>
<evidence type="ECO:0000313" key="4">
    <source>
        <dbReference type="Proteomes" id="UP000572268"/>
    </source>
</evidence>
<dbReference type="Proteomes" id="UP000572268">
    <property type="component" value="Unassembled WGS sequence"/>
</dbReference>
<feature type="signal peptide" evidence="2">
    <location>
        <begin position="1"/>
        <end position="19"/>
    </location>
</feature>
<dbReference type="AlphaFoldDB" id="A0A7J6KP91"/>
<feature type="region of interest" description="Disordered" evidence="1">
    <location>
        <begin position="27"/>
        <end position="59"/>
    </location>
</feature>
<proteinExistence type="predicted"/>
<comment type="caution">
    <text evidence="3">The sequence shown here is derived from an EMBL/GenBank/DDBJ whole genome shotgun (WGS) entry which is preliminary data.</text>
</comment>
<gene>
    <name evidence="3" type="ORF">FOL46_003009</name>
</gene>
<evidence type="ECO:0000256" key="2">
    <source>
        <dbReference type="SAM" id="SignalP"/>
    </source>
</evidence>
<evidence type="ECO:0000256" key="1">
    <source>
        <dbReference type="SAM" id="MobiDB-lite"/>
    </source>
</evidence>
<feature type="compositionally biased region" description="Basic and acidic residues" evidence="1">
    <location>
        <begin position="27"/>
        <end position="36"/>
    </location>
</feature>
<accession>A0A7J6KP91</accession>
<sequence>MFTRIVILLAPLVALYTEASSSGEERPFMAKAEHHSGARSKKAPSDDTPQSPTSSSDIPFLYGLSGKETFYILPKLDTCKLSLREFDSDGSNSCVAAYAAASCEKRADMDVTVYAVDGTHWTTKEYNSTIIESDGKMQFDNLTAHGNTHLYLTKRLNGIKKLYELDTSIRNKPYGRDFFYGVREGTRLIVDIFGPDGKGYCRINDRTIPKGVEVVVFPAGRSLFARIAREGSPKNLLLNGFVRGTFFSMEEDEDDKADPTDPKSYWRGIEYENTPHLRQCDDLVKWYRDFA</sequence>
<name>A0A7J6KP91_PEROL</name>
<evidence type="ECO:0000313" key="3">
    <source>
        <dbReference type="EMBL" id="KAF4648391.1"/>
    </source>
</evidence>